<evidence type="ECO:0000313" key="6">
    <source>
        <dbReference type="Proteomes" id="UP000248827"/>
    </source>
</evidence>
<dbReference type="RefSeq" id="WP_110001078.1">
    <property type="nucleotide sequence ID" value="NZ_QGTZ01000010.1"/>
</dbReference>
<dbReference type="EMBL" id="QGTZ01000010">
    <property type="protein sequence ID" value="PWW36785.1"/>
    <property type="molecule type" value="Genomic_DNA"/>
</dbReference>
<evidence type="ECO:0000313" key="4">
    <source>
        <dbReference type="EMBL" id="RAJ00587.1"/>
    </source>
</evidence>
<name>A0A855Y575_9BACL</name>
<organism evidence="3 5">
    <name type="scientific">Paenibacillus pabuli</name>
    <dbReference type="NCBI Taxonomy" id="1472"/>
    <lineage>
        <taxon>Bacteria</taxon>
        <taxon>Bacillati</taxon>
        <taxon>Bacillota</taxon>
        <taxon>Bacilli</taxon>
        <taxon>Bacillales</taxon>
        <taxon>Paenibacillaceae</taxon>
        <taxon>Paenibacillus</taxon>
    </lineage>
</organism>
<dbReference type="InterPro" id="IPR012854">
    <property type="entry name" value="Cu_amine_oxidase-like_N"/>
</dbReference>
<reference evidence="3 5" key="1">
    <citation type="submission" date="2018-05" db="EMBL/GenBank/DDBJ databases">
        <title>Freshwater and sediment microbial communities from various areas in North America, analyzing microbe dynamics in response to fracking.</title>
        <authorList>
            <person name="Lamendella R."/>
        </authorList>
    </citation>
    <scope>NUCLEOTIDE SEQUENCE [LARGE SCALE GENOMIC DNA]</scope>
    <source>
        <strain evidence="3 5">DB-3</strain>
        <strain evidence="4 6">NG-13</strain>
    </source>
</reference>
<dbReference type="Pfam" id="PF07833">
    <property type="entry name" value="Cu_amine_oxidN1"/>
    <property type="match status" value="1"/>
</dbReference>
<accession>A0A855Y575</accession>
<evidence type="ECO:0000256" key="1">
    <source>
        <dbReference type="SAM" id="SignalP"/>
    </source>
</evidence>
<dbReference type="Proteomes" id="UP000247078">
    <property type="component" value="Unassembled WGS sequence"/>
</dbReference>
<dbReference type="Gene3D" id="3.30.457.10">
    <property type="entry name" value="Copper amine oxidase-like, N-terminal domain"/>
    <property type="match status" value="1"/>
</dbReference>
<sequence>MILKKFTLTLLACVMFAAFSTPSLAENDTLEIGTGVLSNNRVLIPLRVVSSNLGADVTWYKDGKSIRIKTDEKEIWLVVNFKNARVNEQIIKMDSPVEIIGNTAYVPLRFVSQTLGAKLEWNPQTKQAIIHLNKQNMIVSMQEETIQIPDSVKITKGQINVLSEKLNEISGLSQIKQVSTYFKPYFTEDLIQFILKRQDLISDWMVYDAPETSVYYTSSTTATLSQSFVIGNTLTGDSHYVNDRNIELVYSNGVWKVNQLMFNLREIPYLGYDR</sequence>
<dbReference type="Proteomes" id="UP000248827">
    <property type="component" value="Unassembled WGS sequence"/>
</dbReference>
<feature type="signal peptide" evidence="1">
    <location>
        <begin position="1"/>
        <end position="25"/>
    </location>
</feature>
<dbReference type="EMBL" id="QLLI01000002">
    <property type="protein sequence ID" value="RAJ00587.1"/>
    <property type="molecule type" value="Genomic_DNA"/>
</dbReference>
<evidence type="ECO:0000313" key="5">
    <source>
        <dbReference type="Proteomes" id="UP000247078"/>
    </source>
</evidence>
<feature type="chain" id="PRO_5039488127" evidence="1">
    <location>
        <begin position="26"/>
        <end position="274"/>
    </location>
</feature>
<keyword evidence="1" id="KW-0732">Signal</keyword>
<dbReference type="AlphaFoldDB" id="A0A855Y575"/>
<evidence type="ECO:0000313" key="3">
    <source>
        <dbReference type="EMBL" id="PWW36785.1"/>
    </source>
</evidence>
<gene>
    <name evidence="4" type="ORF">DET54_10273</name>
    <name evidence="3" type="ORF">DET56_110225</name>
</gene>
<evidence type="ECO:0000259" key="2">
    <source>
        <dbReference type="Pfam" id="PF07833"/>
    </source>
</evidence>
<proteinExistence type="predicted"/>
<feature type="domain" description="Copper amine oxidase-like N-terminal" evidence="2">
    <location>
        <begin position="36"/>
        <end position="130"/>
    </location>
</feature>
<comment type="caution">
    <text evidence="3">The sequence shown here is derived from an EMBL/GenBank/DDBJ whole genome shotgun (WGS) entry which is preliminary data.</text>
</comment>
<keyword evidence="6" id="KW-1185">Reference proteome</keyword>
<dbReference type="OrthoDB" id="2667244at2"/>
<protein>
    <submittedName>
        <fullName evidence="3">Copper amine oxidase-like protein</fullName>
    </submittedName>
</protein>
<dbReference type="InterPro" id="IPR036582">
    <property type="entry name" value="Mao_N_sf"/>
</dbReference>
<dbReference type="SUPFAM" id="SSF55383">
    <property type="entry name" value="Copper amine oxidase, domain N"/>
    <property type="match status" value="1"/>
</dbReference>